<dbReference type="GO" id="GO:0016887">
    <property type="term" value="F:ATP hydrolysis activity"/>
    <property type="evidence" value="ECO:0007669"/>
    <property type="project" value="InterPro"/>
</dbReference>
<evidence type="ECO:0000256" key="2">
    <source>
        <dbReference type="ARBA" id="ARBA00022448"/>
    </source>
</evidence>
<evidence type="ECO:0000313" key="18">
    <source>
        <dbReference type="Proteomes" id="UP001149090"/>
    </source>
</evidence>
<dbReference type="AlphaFoldDB" id="A0A9Q0LTY0"/>
<dbReference type="InterPro" id="IPR023299">
    <property type="entry name" value="ATPase_P-typ_cyto_dom_N"/>
</dbReference>
<keyword evidence="6 15" id="KW-0547">Nucleotide-binding</keyword>
<dbReference type="Pfam" id="PF13246">
    <property type="entry name" value="Cation_ATPase"/>
    <property type="match status" value="1"/>
</dbReference>
<evidence type="ECO:0000256" key="8">
    <source>
        <dbReference type="ARBA" id="ARBA00022840"/>
    </source>
</evidence>
<dbReference type="InterPro" id="IPR023214">
    <property type="entry name" value="HAD_sf"/>
</dbReference>
<feature type="transmembrane region" description="Helical" evidence="15">
    <location>
        <begin position="754"/>
        <end position="771"/>
    </location>
</feature>
<comment type="subcellular location">
    <subcellularLocation>
        <location evidence="1">Endomembrane system</location>
        <topology evidence="1">Multi-pass membrane protein</topology>
    </subcellularLocation>
    <subcellularLocation>
        <location evidence="15">Membrane</location>
        <topology evidence="15">Multi-pass membrane protein</topology>
    </subcellularLocation>
</comment>
<evidence type="ECO:0000313" key="17">
    <source>
        <dbReference type="EMBL" id="KAJ5078877.1"/>
    </source>
</evidence>
<comment type="caution">
    <text evidence="17">The sequence shown here is derived from an EMBL/GenBank/DDBJ whole genome shotgun (WGS) entry which is preliminary data.</text>
</comment>
<keyword evidence="12 15" id="KW-0406">Ion transport</keyword>
<keyword evidence="2 15" id="KW-0813">Transport</keyword>
<dbReference type="NCBIfam" id="TIGR01517">
    <property type="entry name" value="ATPase-IIB_Ca"/>
    <property type="match status" value="1"/>
</dbReference>
<dbReference type="FunFam" id="1.20.1110.10:FF:000039">
    <property type="entry name" value="Calcium-transporting ATPase"/>
    <property type="match status" value="1"/>
</dbReference>
<protein>
    <recommendedName>
        <fullName evidence="15">Calcium-transporting ATPase</fullName>
        <ecNumber evidence="15">7.2.2.10</ecNumber>
    </recommendedName>
</protein>
<dbReference type="OrthoDB" id="3352408at2759"/>
<evidence type="ECO:0000256" key="13">
    <source>
        <dbReference type="ARBA" id="ARBA00023136"/>
    </source>
</evidence>
<dbReference type="Pfam" id="PF00689">
    <property type="entry name" value="Cation_ATPase_C"/>
    <property type="match status" value="1"/>
</dbReference>
<dbReference type="InterPro" id="IPR023298">
    <property type="entry name" value="ATPase_P-typ_TM_dom_sf"/>
</dbReference>
<feature type="transmembrane region" description="Helical" evidence="15">
    <location>
        <begin position="275"/>
        <end position="297"/>
    </location>
</feature>
<feature type="transmembrane region" description="Helical" evidence="15">
    <location>
        <begin position="722"/>
        <end position="742"/>
    </location>
</feature>
<dbReference type="Proteomes" id="UP001149090">
    <property type="component" value="Unassembled WGS sequence"/>
</dbReference>
<feature type="transmembrane region" description="Helical" evidence="15">
    <location>
        <begin position="870"/>
        <end position="892"/>
    </location>
</feature>
<dbReference type="InterPro" id="IPR004014">
    <property type="entry name" value="ATPase_P-typ_cation-transptr_N"/>
</dbReference>
<dbReference type="InterPro" id="IPR059000">
    <property type="entry name" value="ATPase_P-type_domA"/>
</dbReference>
<evidence type="ECO:0000256" key="9">
    <source>
        <dbReference type="ARBA" id="ARBA00022842"/>
    </source>
</evidence>
<dbReference type="InterPro" id="IPR006068">
    <property type="entry name" value="ATPase_P-typ_cation-transptr_C"/>
</dbReference>
<dbReference type="CDD" id="cd02081">
    <property type="entry name" value="P-type_ATPase_Ca_PMCA-like"/>
    <property type="match status" value="1"/>
</dbReference>
<dbReference type="SFLD" id="SFLDF00027">
    <property type="entry name" value="p-type_atpase"/>
    <property type="match status" value="1"/>
</dbReference>
<dbReference type="FunFam" id="1.20.1110.10:FF:000036">
    <property type="entry name" value="Calcium-transporting ATPase"/>
    <property type="match status" value="1"/>
</dbReference>
<evidence type="ECO:0000259" key="16">
    <source>
        <dbReference type="SMART" id="SM00831"/>
    </source>
</evidence>
<feature type="transmembrane region" description="Helical" evidence="15">
    <location>
        <begin position="113"/>
        <end position="133"/>
    </location>
</feature>
<dbReference type="InterPro" id="IPR006408">
    <property type="entry name" value="P-type_ATPase_IIB"/>
</dbReference>
<dbReference type="PRINTS" id="PR00119">
    <property type="entry name" value="CATATPASE"/>
</dbReference>
<feature type="transmembrane region" description="Helical" evidence="15">
    <location>
        <begin position="904"/>
        <end position="921"/>
    </location>
</feature>
<dbReference type="OMA" id="CFVLWFG"/>
<dbReference type="InterPro" id="IPR018303">
    <property type="entry name" value="ATPase_P-typ_P_site"/>
</dbReference>
<evidence type="ECO:0000256" key="3">
    <source>
        <dbReference type="ARBA" id="ARBA00022568"/>
    </source>
</evidence>
<dbReference type="PROSITE" id="PS00154">
    <property type="entry name" value="ATPASE_E1_E2"/>
    <property type="match status" value="1"/>
</dbReference>
<evidence type="ECO:0000256" key="7">
    <source>
        <dbReference type="ARBA" id="ARBA00022837"/>
    </source>
</evidence>
<evidence type="ECO:0000256" key="1">
    <source>
        <dbReference type="ARBA" id="ARBA00004127"/>
    </source>
</evidence>
<evidence type="ECO:0000256" key="15">
    <source>
        <dbReference type="RuleBase" id="RU361146"/>
    </source>
</evidence>
<dbReference type="InterPro" id="IPR008250">
    <property type="entry name" value="ATPase_P-typ_transduc_dom_A_sf"/>
</dbReference>
<feature type="transmembrane region" description="Helical" evidence="15">
    <location>
        <begin position="317"/>
        <end position="343"/>
    </location>
</feature>
<evidence type="ECO:0000256" key="4">
    <source>
        <dbReference type="ARBA" id="ARBA00022692"/>
    </source>
</evidence>
<dbReference type="PANTHER" id="PTHR24093:SF369">
    <property type="entry name" value="CALCIUM-TRANSPORTING ATPASE"/>
    <property type="match status" value="1"/>
</dbReference>
<dbReference type="GO" id="GO:0005388">
    <property type="term" value="F:P-type calcium transporter activity"/>
    <property type="evidence" value="ECO:0007669"/>
    <property type="project" value="UniProtKB-EC"/>
</dbReference>
<dbReference type="Pfam" id="PF00122">
    <property type="entry name" value="E1-E2_ATPase"/>
    <property type="match status" value="1"/>
</dbReference>
<dbReference type="Gene3D" id="1.20.1110.10">
    <property type="entry name" value="Calcium-transporting ATPase, transmembrane domain"/>
    <property type="match status" value="1"/>
</dbReference>
<dbReference type="SMART" id="SM00831">
    <property type="entry name" value="Cation_ATPase_N"/>
    <property type="match status" value="1"/>
</dbReference>
<evidence type="ECO:0000256" key="14">
    <source>
        <dbReference type="ARBA" id="ARBA00048694"/>
    </source>
</evidence>
<proteinExistence type="inferred from homology"/>
<feature type="domain" description="Cation-transporting P-type ATPase N-terminal" evidence="16">
    <location>
        <begin position="27"/>
        <end position="105"/>
    </location>
</feature>
<keyword evidence="4 15" id="KW-0812">Transmembrane</keyword>
<evidence type="ECO:0000256" key="11">
    <source>
        <dbReference type="ARBA" id="ARBA00022989"/>
    </source>
</evidence>
<dbReference type="Gene3D" id="3.40.1110.10">
    <property type="entry name" value="Calcium-transporting ATPase, cytoplasmic domain N"/>
    <property type="match status" value="1"/>
</dbReference>
<name>A0A9Q0LTY0_ANAIG</name>
<dbReference type="SUPFAM" id="SSF81653">
    <property type="entry name" value="Calcium ATPase, transduction domain A"/>
    <property type="match status" value="1"/>
</dbReference>
<dbReference type="InterPro" id="IPR036412">
    <property type="entry name" value="HAD-like_sf"/>
</dbReference>
<dbReference type="NCBIfam" id="TIGR01494">
    <property type="entry name" value="ATPase_P-type"/>
    <property type="match status" value="3"/>
</dbReference>
<feature type="transmembrane region" description="Helical" evidence="15">
    <location>
        <begin position="803"/>
        <end position="820"/>
    </location>
</feature>
<keyword evidence="9" id="KW-0460">Magnesium</keyword>
<feature type="transmembrane region" description="Helical" evidence="15">
    <location>
        <begin position="832"/>
        <end position="849"/>
    </location>
</feature>
<evidence type="ECO:0000256" key="5">
    <source>
        <dbReference type="ARBA" id="ARBA00022723"/>
    </source>
</evidence>
<dbReference type="GO" id="GO:0005886">
    <property type="term" value="C:plasma membrane"/>
    <property type="evidence" value="ECO:0007669"/>
    <property type="project" value="TreeGrafter"/>
</dbReference>
<dbReference type="SFLD" id="SFLDG00002">
    <property type="entry name" value="C1.7:_P-type_atpase_like"/>
    <property type="match status" value="1"/>
</dbReference>
<gene>
    <name evidence="17" type="ORF">M0811_04600</name>
</gene>
<dbReference type="GO" id="GO:0005524">
    <property type="term" value="F:ATP binding"/>
    <property type="evidence" value="ECO:0007669"/>
    <property type="project" value="UniProtKB-KW"/>
</dbReference>
<keyword evidence="18" id="KW-1185">Reference proteome</keyword>
<dbReference type="InterPro" id="IPR044492">
    <property type="entry name" value="P_typ_ATPase_HD_dom"/>
</dbReference>
<dbReference type="EC" id="7.2.2.10" evidence="15"/>
<comment type="catalytic activity">
    <reaction evidence="14 15">
        <text>Ca(2+)(in) + ATP + H2O = Ca(2+)(out) + ADP + phosphate + H(+)</text>
        <dbReference type="Rhea" id="RHEA:18105"/>
        <dbReference type="ChEBI" id="CHEBI:15377"/>
        <dbReference type="ChEBI" id="CHEBI:15378"/>
        <dbReference type="ChEBI" id="CHEBI:29108"/>
        <dbReference type="ChEBI" id="CHEBI:30616"/>
        <dbReference type="ChEBI" id="CHEBI:43474"/>
        <dbReference type="ChEBI" id="CHEBI:456216"/>
        <dbReference type="EC" id="7.2.2.10"/>
    </reaction>
</comment>
<dbReference type="Gene3D" id="3.40.50.1000">
    <property type="entry name" value="HAD superfamily/HAD-like"/>
    <property type="match status" value="1"/>
</dbReference>
<evidence type="ECO:0000256" key="6">
    <source>
        <dbReference type="ARBA" id="ARBA00022741"/>
    </source>
</evidence>
<dbReference type="EMBL" id="JAPDFW010000044">
    <property type="protein sequence ID" value="KAJ5078877.1"/>
    <property type="molecule type" value="Genomic_DNA"/>
</dbReference>
<dbReference type="SFLD" id="SFLDS00003">
    <property type="entry name" value="Haloacid_Dehalogenase"/>
    <property type="match status" value="1"/>
</dbReference>
<keyword evidence="8 15" id="KW-0067">ATP-binding</keyword>
<accession>A0A9Q0LTY0</accession>
<dbReference type="SUPFAM" id="SSF56784">
    <property type="entry name" value="HAD-like"/>
    <property type="match status" value="1"/>
</dbReference>
<dbReference type="GO" id="GO:0046872">
    <property type="term" value="F:metal ion binding"/>
    <property type="evidence" value="ECO:0007669"/>
    <property type="project" value="UniProtKB-KW"/>
</dbReference>
<dbReference type="PANTHER" id="PTHR24093">
    <property type="entry name" value="CATION TRANSPORTING ATPASE"/>
    <property type="match status" value="1"/>
</dbReference>
<dbReference type="FunFam" id="3.40.50.1000:FF:000018">
    <property type="entry name" value="Calcium-transporting ATPase"/>
    <property type="match status" value="1"/>
</dbReference>
<keyword evidence="5" id="KW-0479">Metal-binding</keyword>
<dbReference type="InterPro" id="IPR001757">
    <property type="entry name" value="P_typ_ATPase"/>
</dbReference>
<organism evidence="17 18">
    <name type="scientific">Anaeramoeba ignava</name>
    <name type="common">Anaerobic marine amoeba</name>
    <dbReference type="NCBI Taxonomy" id="1746090"/>
    <lineage>
        <taxon>Eukaryota</taxon>
        <taxon>Metamonada</taxon>
        <taxon>Anaeramoebidae</taxon>
        <taxon>Anaeramoeba</taxon>
    </lineage>
</organism>
<feature type="transmembrane region" description="Helical" evidence="15">
    <location>
        <begin position="90"/>
        <end position="107"/>
    </location>
</feature>
<dbReference type="PRINTS" id="PR00120">
    <property type="entry name" value="HATPASE"/>
</dbReference>
<dbReference type="SUPFAM" id="SSF81665">
    <property type="entry name" value="Calcium ATPase, transmembrane domain M"/>
    <property type="match status" value="1"/>
</dbReference>
<keyword evidence="10" id="KW-1278">Translocase</keyword>
<dbReference type="GO" id="GO:0012505">
    <property type="term" value="C:endomembrane system"/>
    <property type="evidence" value="ECO:0007669"/>
    <property type="project" value="UniProtKB-SubCell"/>
</dbReference>
<keyword evidence="11 15" id="KW-1133">Transmembrane helix</keyword>
<keyword evidence="13 15" id="KW-0472">Membrane</keyword>
<evidence type="ECO:0000256" key="10">
    <source>
        <dbReference type="ARBA" id="ARBA00022967"/>
    </source>
</evidence>
<keyword evidence="3 15" id="KW-0109">Calcium transport</keyword>
<reference evidence="17" key="1">
    <citation type="submission" date="2022-10" db="EMBL/GenBank/DDBJ databases">
        <title>Novel sulphate-reducing endosymbionts in the free-living metamonad Anaeramoeba.</title>
        <authorList>
            <person name="Jerlstrom-Hultqvist J."/>
            <person name="Cepicka I."/>
            <person name="Gallot-Lavallee L."/>
            <person name="Salas-Leiva D."/>
            <person name="Curtis B.A."/>
            <person name="Zahonova K."/>
            <person name="Pipaliya S."/>
            <person name="Dacks J."/>
            <person name="Roger A.J."/>
        </authorList>
    </citation>
    <scope>NUCLEOTIDE SEQUENCE</scope>
    <source>
        <strain evidence="17">BMAN</strain>
    </source>
</reference>
<dbReference type="SUPFAM" id="SSF81660">
    <property type="entry name" value="Metal cation-transporting ATPase, ATP-binding domain N"/>
    <property type="match status" value="1"/>
</dbReference>
<comment type="function">
    <text evidence="15">Catalyzes the hydrolysis of ATP coupled with the transport of calcium.</text>
</comment>
<keyword evidence="7 15" id="KW-0106">Calcium</keyword>
<evidence type="ECO:0000256" key="12">
    <source>
        <dbReference type="ARBA" id="ARBA00023065"/>
    </source>
</evidence>
<sequence>MALNFEINQDELFGLLEIGEPTLKKRLEDQEGIEGVMKKVCVDPKVGLRLSETQSGFKTRREKYGKNQFPEQPTKSFFTLVFEALQDSTLIILMISAVVSLVLGVTVEDPRTGWIEGTAILAAVVIVCLVTAINDYQKELQFRALNKVKDDVLVPVFRETEPGLSAAVNVSIHEINVGDIVLLSAGAKIPADGLVIFANELEVNESELTGEPKAIHKNKNENYILYGGTKVMTGEGRMVITGVGIKSQWGHARKNFTKPPDPTPLQLKLTDTANLIGIIGTVSAGLTLLVLVIQWVLKNMAMENGFSFESFVEVVDFLIIAITIIVVAVPEGLPLAVTISLAYSMKKMMKDMNLVRRLESCETMGNVTSICSDKTGTLTENQMTVVAGYFLDNYYKEIPEKFDDKIMEIFGEGVATNSKAFWDGKQAVGSQTECALVNLLMKLKYPYIKFQKENEDKIVKTFTFSSARKRMSTIVKKNGNYRMHMKGASEIVFGKCSHFMDKEGGAQKLNESKENEIKGLIQKMASSGLRTLTLAYKDFTKTGKETFDEPDQFEKDLICIAIVGIKDPVRKEVPRAVKECQNAGITVRMVTGDNIETASHIARECGILTDGKAIEGYQWRNLSDEERKKLVPELQVIARSSPNDKLILVKALKEMGEIVSVTGDGTNDAPALKEANVGLSMGITGTDVAKEASAIVILDDNFKSIVNAVLWGRCVYDNIRKFLQFQLTVNFVALVLAFVSAITKKGSPLKAVQMLWVNLIMDTLAALALGTEPPTRDLLNRKPYAKTDSLLSNKMIRNILTQGAYQLSVLFFILYFGGSFFHYDISIPEQQVHLYTILFNSFVLCQVFNELNSRKIHDELNIFQGLFKNAIFIGILIFIVAVQFLVVTFGGKFFSTTPLSLDEWIISISIGAASIPLRYVFRLIKVPIEASQLPKKSKAQKKED</sequence>
<dbReference type="Gene3D" id="2.70.150.10">
    <property type="entry name" value="Calcium-transporting ATPase, cytoplasmic transduction domain A"/>
    <property type="match status" value="1"/>
</dbReference>
<comment type="similarity">
    <text evidence="15">Belongs to the cation transport ATPase (P-type) (TC 3.A.3) family.</text>
</comment>
<dbReference type="Pfam" id="PF00690">
    <property type="entry name" value="Cation_ATPase_N"/>
    <property type="match status" value="1"/>
</dbReference>